<evidence type="ECO:0000256" key="1">
    <source>
        <dbReference type="SAM" id="MobiDB-lite"/>
    </source>
</evidence>
<dbReference type="InterPro" id="IPR036322">
    <property type="entry name" value="WD40_repeat_dom_sf"/>
</dbReference>
<feature type="non-terminal residue" evidence="2">
    <location>
        <position position="1"/>
    </location>
</feature>
<sequence>GACMTSLRAWSSSLRAAESAGCGSPRLSQSGAAAAAGNAEWRWIVDGGRPARPDHTGGQPATETLYCTGHQDGVVRLWDMYSEVPLLLGCVPSPEAAAALGARGAARPVSTLEFAWEQGLLITGHEGGEVRVFQFDERARDIDVVHFESVGGASNNDTTPIREAPGFQLRLQSLVHSSDICTSAYNPAFKHVAVSDKAGTVSLIDLSKPALMWLQAPMKSPVVSLALARCPLPHHRDRNPLIGGYAALRGGAPIKCVVAAAQDSSVGVMDAATGFFLSKEGRLKPKHAAPALLVEVLDAYGAPVWMARDVGDLVDTTRERGLDGGPPPDVGPGPGQLRAVGSATSLSALGRAGGQVGRGAAVSASKLGPGSGPAPREPSGVGRISSGRHGAHEGGGSKDDGSGSEGSDGCGEAEAERARRQRGSPQPRRDGAPGRTAGRAAVGGGGRARALGEGREAEEDEQEEDEEQGDSGAEGGGAEDEEVDIDKLLAMAAAQAVVG</sequence>
<dbReference type="STRING" id="145388.A0A0D2KE89"/>
<dbReference type="GO" id="GO:0005737">
    <property type="term" value="C:cytoplasm"/>
    <property type="evidence" value="ECO:0007669"/>
    <property type="project" value="TreeGrafter"/>
</dbReference>
<dbReference type="GO" id="GO:0006893">
    <property type="term" value="P:Golgi to plasma membrane transport"/>
    <property type="evidence" value="ECO:0007669"/>
    <property type="project" value="TreeGrafter"/>
</dbReference>
<dbReference type="Gene3D" id="2.130.10.10">
    <property type="entry name" value="YVTN repeat-like/Quinoprotein amine dehydrogenase"/>
    <property type="match status" value="1"/>
</dbReference>
<reference evidence="2 3" key="1">
    <citation type="journal article" date="2013" name="BMC Genomics">
        <title>Reconstruction of the lipid metabolism for the microalga Monoraphidium neglectum from its genome sequence reveals characteristics suitable for biofuel production.</title>
        <authorList>
            <person name="Bogen C."/>
            <person name="Al-Dilaimi A."/>
            <person name="Albersmeier A."/>
            <person name="Wichmann J."/>
            <person name="Grundmann M."/>
            <person name="Rupp O."/>
            <person name="Lauersen K.J."/>
            <person name="Blifernez-Klassen O."/>
            <person name="Kalinowski J."/>
            <person name="Goesmann A."/>
            <person name="Mussgnug J.H."/>
            <person name="Kruse O."/>
        </authorList>
    </citation>
    <scope>NUCLEOTIDE SEQUENCE [LARGE SCALE GENOMIC DNA]</scope>
    <source>
        <strain evidence="2 3">SAG 48.87</strain>
    </source>
</reference>
<dbReference type="GO" id="GO:0005886">
    <property type="term" value="C:plasma membrane"/>
    <property type="evidence" value="ECO:0007669"/>
    <property type="project" value="TreeGrafter"/>
</dbReference>
<protein>
    <submittedName>
        <fullName evidence="2">R-SNARE protein, tomsyn-like family</fullName>
    </submittedName>
</protein>
<name>A0A0D2KE89_9CHLO</name>
<dbReference type="KEGG" id="mng:MNEG_13844"/>
<dbReference type="OrthoDB" id="19944at2759"/>
<evidence type="ECO:0000313" key="2">
    <source>
        <dbReference type="EMBL" id="KIY94118.1"/>
    </source>
</evidence>
<dbReference type="GO" id="GO:0005096">
    <property type="term" value="F:GTPase activator activity"/>
    <property type="evidence" value="ECO:0007669"/>
    <property type="project" value="TreeGrafter"/>
</dbReference>
<feature type="compositionally biased region" description="Acidic residues" evidence="1">
    <location>
        <begin position="456"/>
        <end position="469"/>
    </location>
</feature>
<organism evidence="2 3">
    <name type="scientific">Monoraphidium neglectum</name>
    <dbReference type="NCBI Taxonomy" id="145388"/>
    <lineage>
        <taxon>Eukaryota</taxon>
        <taxon>Viridiplantae</taxon>
        <taxon>Chlorophyta</taxon>
        <taxon>core chlorophytes</taxon>
        <taxon>Chlorophyceae</taxon>
        <taxon>CS clade</taxon>
        <taxon>Sphaeropleales</taxon>
        <taxon>Selenastraceae</taxon>
        <taxon>Monoraphidium</taxon>
    </lineage>
</organism>
<dbReference type="PANTHER" id="PTHR10241:SF25">
    <property type="entry name" value="TOMOSYN, ISOFORM C"/>
    <property type="match status" value="1"/>
</dbReference>
<feature type="compositionally biased region" description="Basic and acidic residues" evidence="1">
    <location>
        <begin position="390"/>
        <end position="401"/>
    </location>
</feature>
<dbReference type="GO" id="GO:0045159">
    <property type="term" value="F:myosin II binding"/>
    <property type="evidence" value="ECO:0007669"/>
    <property type="project" value="TreeGrafter"/>
</dbReference>
<gene>
    <name evidence="2" type="ORF">MNEG_13844</name>
</gene>
<dbReference type="RefSeq" id="XP_013893138.1">
    <property type="nucleotide sequence ID" value="XM_014037684.1"/>
</dbReference>
<dbReference type="EMBL" id="KK104304">
    <property type="protein sequence ID" value="KIY94118.1"/>
    <property type="molecule type" value="Genomic_DNA"/>
</dbReference>
<dbReference type="GO" id="GO:0019905">
    <property type="term" value="F:syntaxin binding"/>
    <property type="evidence" value="ECO:0007669"/>
    <property type="project" value="TreeGrafter"/>
</dbReference>
<feature type="region of interest" description="Disordered" evidence="1">
    <location>
        <begin position="316"/>
        <end position="484"/>
    </location>
</feature>
<dbReference type="SUPFAM" id="SSF50978">
    <property type="entry name" value="WD40 repeat-like"/>
    <property type="match status" value="1"/>
</dbReference>
<keyword evidence="3" id="KW-1185">Reference proteome</keyword>
<dbReference type="GO" id="GO:0006887">
    <property type="term" value="P:exocytosis"/>
    <property type="evidence" value="ECO:0007669"/>
    <property type="project" value="TreeGrafter"/>
</dbReference>
<accession>A0A0D2KE89</accession>
<proteinExistence type="predicted"/>
<evidence type="ECO:0000313" key="3">
    <source>
        <dbReference type="Proteomes" id="UP000054498"/>
    </source>
</evidence>
<dbReference type="Proteomes" id="UP000054498">
    <property type="component" value="Unassembled WGS sequence"/>
</dbReference>
<dbReference type="AlphaFoldDB" id="A0A0D2KE89"/>
<dbReference type="GeneID" id="25731347"/>
<dbReference type="InterPro" id="IPR015943">
    <property type="entry name" value="WD40/YVTN_repeat-like_dom_sf"/>
</dbReference>
<dbReference type="PANTHER" id="PTHR10241">
    <property type="entry name" value="LETHAL 2 GIANT LARVAE PROTEIN"/>
    <property type="match status" value="1"/>
</dbReference>